<evidence type="ECO:0000313" key="3">
    <source>
        <dbReference type="Proteomes" id="UP000192578"/>
    </source>
</evidence>
<feature type="compositionally biased region" description="Basic and acidic residues" evidence="1">
    <location>
        <begin position="137"/>
        <end position="147"/>
    </location>
</feature>
<proteinExistence type="predicted"/>
<reference evidence="3" key="1">
    <citation type="submission" date="2017-01" db="EMBL/GenBank/DDBJ databases">
        <title>Comparative genomics of anhydrobiosis in the tardigrade Hypsibius dujardini.</title>
        <authorList>
            <person name="Yoshida Y."/>
            <person name="Koutsovoulos G."/>
            <person name="Laetsch D."/>
            <person name="Stevens L."/>
            <person name="Kumar S."/>
            <person name="Horikawa D."/>
            <person name="Ishino K."/>
            <person name="Komine S."/>
            <person name="Tomita M."/>
            <person name="Blaxter M."/>
            <person name="Arakawa K."/>
        </authorList>
    </citation>
    <scope>NUCLEOTIDE SEQUENCE [LARGE SCALE GENOMIC DNA]</scope>
    <source>
        <strain evidence="3">Z151</strain>
    </source>
</reference>
<organism evidence="2 3">
    <name type="scientific">Hypsibius exemplaris</name>
    <name type="common">Freshwater tardigrade</name>
    <dbReference type="NCBI Taxonomy" id="2072580"/>
    <lineage>
        <taxon>Eukaryota</taxon>
        <taxon>Metazoa</taxon>
        <taxon>Ecdysozoa</taxon>
        <taxon>Tardigrada</taxon>
        <taxon>Eutardigrada</taxon>
        <taxon>Parachela</taxon>
        <taxon>Hypsibioidea</taxon>
        <taxon>Hypsibiidae</taxon>
        <taxon>Hypsibius</taxon>
    </lineage>
</organism>
<evidence type="ECO:0000313" key="2">
    <source>
        <dbReference type="EMBL" id="OQV25433.1"/>
    </source>
</evidence>
<feature type="compositionally biased region" description="Acidic residues" evidence="1">
    <location>
        <begin position="8"/>
        <end position="17"/>
    </location>
</feature>
<keyword evidence="3" id="KW-1185">Reference proteome</keyword>
<feature type="region of interest" description="Disordered" evidence="1">
    <location>
        <begin position="113"/>
        <end position="147"/>
    </location>
</feature>
<comment type="caution">
    <text evidence="2">The sequence shown here is derived from an EMBL/GenBank/DDBJ whole genome shotgun (WGS) entry which is preliminary data.</text>
</comment>
<accession>A0A1W0XD80</accession>
<protein>
    <submittedName>
        <fullName evidence="2">Uncharacterized protein</fullName>
    </submittedName>
</protein>
<dbReference type="Proteomes" id="UP000192578">
    <property type="component" value="Unassembled WGS sequence"/>
</dbReference>
<evidence type="ECO:0000256" key="1">
    <source>
        <dbReference type="SAM" id="MobiDB-lite"/>
    </source>
</evidence>
<feature type="region of interest" description="Disordered" evidence="1">
    <location>
        <begin position="1"/>
        <end position="72"/>
    </location>
</feature>
<sequence>MDGPGATGDDESEEPVETDQLLVEPSAGDAATRTLRSPTHHPPFSKPATPVPLTKNILSNHHKSSDSSIVDGLPLEPNVVVKQNGTGSQVSSAENSRSMALTFPLLSSPDGLAGGAAAATAAGHRHVGSNGSVTNGHHPEKTPRTMY</sequence>
<name>A0A1W0XD80_HYPEX</name>
<gene>
    <name evidence="2" type="ORF">BV898_01109</name>
</gene>
<dbReference type="AlphaFoldDB" id="A0A1W0XD80"/>
<dbReference type="EMBL" id="MTYJ01000003">
    <property type="protein sequence ID" value="OQV25433.1"/>
    <property type="molecule type" value="Genomic_DNA"/>
</dbReference>